<reference evidence="9 10" key="1">
    <citation type="submission" date="2017-06" db="EMBL/GenBank/DDBJ databases">
        <title>Complete genome of Helicobacter apodemus.</title>
        <authorList>
            <person name="Cho S."/>
        </authorList>
    </citation>
    <scope>NUCLEOTIDE SEQUENCE [LARGE SCALE GENOMIC DNA]</scope>
    <source>
        <strain evidence="10">SNUVETPUB-15-01</strain>
    </source>
</reference>
<dbReference type="GO" id="GO:1903785">
    <property type="term" value="P:L-valine transmembrane transport"/>
    <property type="evidence" value="ECO:0007669"/>
    <property type="project" value="TreeGrafter"/>
</dbReference>
<evidence type="ECO:0000256" key="7">
    <source>
        <dbReference type="ARBA" id="ARBA00023136"/>
    </source>
</evidence>
<keyword evidence="5 8" id="KW-0812">Transmembrane</keyword>
<evidence type="ECO:0000256" key="4">
    <source>
        <dbReference type="ARBA" id="ARBA00022475"/>
    </source>
</evidence>
<organism evidence="9 10">
    <name type="scientific">Helicobacter apodemus</name>
    <dbReference type="NCBI Taxonomy" id="135569"/>
    <lineage>
        <taxon>Bacteria</taxon>
        <taxon>Pseudomonadati</taxon>
        <taxon>Campylobacterota</taxon>
        <taxon>Epsilonproteobacteria</taxon>
        <taxon>Campylobacterales</taxon>
        <taxon>Helicobacteraceae</taxon>
        <taxon>Helicobacter</taxon>
    </lineage>
</organism>
<proteinExistence type="inferred from homology"/>
<dbReference type="Proteomes" id="UP000244890">
    <property type="component" value="Chromosome"/>
</dbReference>
<dbReference type="AlphaFoldDB" id="A0A2U8FCS0"/>
<evidence type="ECO:0000256" key="1">
    <source>
        <dbReference type="ARBA" id="ARBA00004651"/>
    </source>
</evidence>
<dbReference type="OrthoDB" id="9803444at2"/>
<gene>
    <name evidence="9" type="ORF">CDV25_01820</name>
</gene>
<keyword evidence="3" id="KW-0813">Transport</keyword>
<dbReference type="Pfam" id="PF03591">
    <property type="entry name" value="AzlC"/>
    <property type="match status" value="1"/>
</dbReference>
<evidence type="ECO:0000313" key="9">
    <source>
        <dbReference type="EMBL" id="AWI33637.1"/>
    </source>
</evidence>
<sequence length="231" mass="26042">MLFKTFLQTLPVLMAYLPLGIAFGILFSTLQIAWYFGILIAIFVFTAAGQFLLISLLSINAGLLEIGIASFLLNIRHMFYSLAITPQIKNFGSSKYYILFGLTDETFALVKTYQQEQNLQEQNLSLKALQKYYITITFLNHMYWVVGCALGVFIGKHLEFIPKGIEFSLTALFSVLTLSLLQNSPNKIPFIIALGIGVVGLFFFPSEQFLLFSLLCGIFVLLIGKKWIYRG</sequence>
<evidence type="ECO:0000313" key="10">
    <source>
        <dbReference type="Proteomes" id="UP000244890"/>
    </source>
</evidence>
<dbReference type="GO" id="GO:0005886">
    <property type="term" value="C:plasma membrane"/>
    <property type="evidence" value="ECO:0007669"/>
    <property type="project" value="UniProtKB-SubCell"/>
</dbReference>
<dbReference type="RefSeq" id="WP_108910528.1">
    <property type="nucleotide sequence ID" value="NZ_CP021886.1"/>
</dbReference>
<feature type="transmembrane region" description="Helical" evidence="8">
    <location>
        <begin position="51"/>
        <end position="73"/>
    </location>
</feature>
<keyword evidence="7 8" id="KW-0472">Membrane</keyword>
<evidence type="ECO:0000256" key="6">
    <source>
        <dbReference type="ARBA" id="ARBA00022989"/>
    </source>
</evidence>
<dbReference type="InterPro" id="IPR011606">
    <property type="entry name" value="Brnchd-chn_aa_trnsp_permease"/>
</dbReference>
<feature type="transmembrane region" description="Helical" evidence="8">
    <location>
        <begin position="132"/>
        <end position="154"/>
    </location>
</feature>
<name>A0A2U8FCS0_9HELI</name>
<comment type="subcellular location">
    <subcellularLocation>
        <location evidence="1">Cell membrane</location>
        <topology evidence="1">Multi-pass membrane protein</topology>
    </subcellularLocation>
</comment>
<feature type="transmembrane region" description="Helical" evidence="8">
    <location>
        <begin position="160"/>
        <end position="181"/>
    </location>
</feature>
<dbReference type="EMBL" id="CP021886">
    <property type="protein sequence ID" value="AWI33637.1"/>
    <property type="molecule type" value="Genomic_DNA"/>
</dbReference>
<evidence type="ECO:0000256" key="3">
    <source>
        <dbReference type="ARBA" id="ARBA00022448"/>
    </source>
</evidence>
<feature type="transmembrane region" description="Helical" evidence="8">
    <location>
        <begin position="12"/>
        <end position="45"/>
    </location>
</feature>
<dbReference type="PANTHER" id="PTHR34979">
    <property type="entry name" value="INNER MEMBRANE PROTEIN YGAZ"/>
    <property type="match status" value="1"/>
</dbReference>
<dbReference type="PANTHER" id="PTHR34979:SF1">
    <property type="entry name" value="INNER MEMBRANE PROTEIN YGAZ"/>
    <property type="match status" value="1"/>
</dbReference>
<dbReference type="KEGG" id="had:CDV25_01820"/>
<feature type="transmembrane region" description="Helical" evidence="8">
    <location>
        <begin position="188"/>
        <end position="204"/>
    </location>
</feature>
<accession>A0A2U8FCS0</accession>
<evidence type="ECO:0000256" key="8">
    <source>
        <dbReference type="SAM" id="Phobius"/>
    </source>
</evidence>
<keyword evidence="4" id="KW-1003">Cell membrane</keyword>
<protein>
    <submittedName>
        <fullName evidence="9">Branched-chain amino acid transporter AzlC</fullName>
    </submittedName>
</protein>
<feature type="transmembrane region" description="Helical" evidence="8">
    <location>
        <begin position="210"/>
        <end position="228"/>
    </location>
</feature>
<comment type="similarity">
    <text evidence="2">Belongs to the AzlC family.</text>
</comment>
<evidence type="ECO:0000256" key="5">
    <source>
        <dbReference type="ARBA" id="ARBA00022692"/>
    </source>
</evidence>
<evidence type="ECO:0000256" key="2">
    <source>
        <dbReference type="ARBA" id="ARBA00010735"/>
    </source>
</evidence>
<keyword evidence="6 8" id="KW-1133">Transmembrane helix</keyword>